<sequence length="46" mass="5081">SDKSAVVLKAFNISYSDTGLFGAYFAAPGLKIDDVFHELQAEWMKV</sequence>
<dbReference type="Proteomes" id="UP000054560">
    <property type="component" value="Unassembled WGS sequence"/>
</dbReference>
<dbReference type="OrthoDB" id="10251424at2759"/>
<dbReference type="GeneID" id="25917748"/>
<protein>
    <submittedName>
        <fullName evidence="1">Uncharacterized protein</fullName>
    </submittedName>
</protein>
<accession>A0A0L0F0W3</accession>
<gene>
    <name evidence="1" type="ORF">SARC_17244</name>
</gene>
<keyword evidence="2" id="KW-1185">Reference proteome</keyword>
<feature type="non-terminal residue" evidence="1">
    <location>
        <position position="1"/>
    </location>
</feature>
<organism evidence="1 2">
    <name type="scientific">Sphaeroforma arctica JP610</name>
    <dbReference type="NCBI Taxonomy" id="667725"/>
    <lineage>
        <taxon>Eukaryota</taxon>
        <taxon>Ichthyosporea</taxon>
        <taxon>Ichthyophonida</taxon>
        <taxon>Sphaeroforma</taxon>
    </lineage>
</organism>
<dbReference type="AlphaFoldDB" id="A0A0L0F0W3"/>
<dbReference type="RefSeq" id="XP_014144136.1">
    <property type="nucleotide sequence ID" value="XM_014288661.1"/>
</dbReference>
<evidence type="ECO:0000313" key="2">
    <source>
        <dbReference type="Proteomes" id="UP000054560"/>
    </source>
</evidence>
<name>A0A0L0F0W3_9EUKA</name>
<dbReference type="EMBL" id="KQ251739">
    <property type="protein sequence ID" value="KNC70234.1"/>
    <property type="molecule type" value="Genomic_DNA"/>
</dbReference>
<reference evidence="1 2" key="1">
    <citation type="submission" date="2011-02" db="EMBL/GenBank/DDBJ databases">
        <title>The Genome Sequence of Sphaeroforma arctica JP610.</title>
        <authorList>
            <consortium name="The Broad Institute Genome Sequencing Platform"/>
            <person name="Russ C."/>
            <person name="Cuomo C."/>
            <person name="Young S.K."/>
            <person name="Zeng Q."/>
            <person name="Gargeya S."/>
            <person name="Alvarado L."/>
            <person name="Berlin A."/>
            <person name="Chapman S.B."/>
            <person name="Chen Z."/>
            <person name="Freedman E."/>
            <person name="Gellesch M."/>
            <person name="Goldberg J."/>
            <person name="Griggs A."/>
            <person name="Gujja S."/>
            <person name="Heilman E."/>
            <person name="Heiman D."/>
            <person name="Howarth C."/>
            <person name="Mehta T."/>
            <person name="Neiman D."/>
            <person name="Pearson M."/>
            <person name="Roberts A."/>
            <person name="Saif S."/>
            <person name="Shea T."/>
            <person name="Shenoy N."/>
            <person name="Sisk P."/>
            <person name="Stolte C."/>
            <person name="Sykes S."/>
            <person name="White J."/>
            <person name="Yandava C."/>
            <person name="Burger G."/>
            <person name="Gray M.W."/>
            <person name="Holland P.W.H."/>
            <person name="King N."/>
            <person name="Lang F.B.F."/>
            <person name="Roger A.J."/>
            <person name="Ruiz-Trillo I."/>
            <person name="Haas B."/>
            <person name="Nusbaum C."/>
            <person name="Birren B."/>
        </authorList>
    </citation>
    <scope>NUCLEOTIDE SEQUENCE [LARGE SCALE GENOMIC DNA]</scope>
    <source>
        <strain evidence="1 2">JP610</strain>
    </source>
</reference>
<evidence type="ECO:0000313" key="1">
    <source>
        <dbReference type="EMBL" id="KNC70234.1"/>
    </source>
</evidence>
<dbReference type="Gene3D" id="3.30.830.10">
    <property type="entry name" value="Metalloenzyme, LuxS/M16 peptidase-like"/>
    <property type="match status" value="1"/>
</dbReference>
<proteinExistence type="predicted"/>